<evidence type="ECO:0000313" key="2">
    <source>
        <dbReference type="Proteomes" id="UP000028824"/>
    </source>
</evidence>
<protein>
    <recommendedName>
        <fullName evidence="3">Lipoprotein</fullName>
    </recommendedName>
</protein>
<name>A0A086Y1U0_9RHOB</name>
<organism evidence="1 2">
    <name type="scientific">Paenirhodobacter enshiensis</name>
    <dbReference type="NCBI Taxonomy" id="1105367"/>
    <lineage>
        <taxon>Bacteria</taxon>
        <taxon>Pseudomonadati</taxon>
        <taxon>Pseudomonadota</taxon>
        <taxon>Alphaproteobacteria</taxon>
        <taxon>Rhodobacterales</taxon>
        <taxon>Rhodobacter group</taxon>
        <taxon>Paenirhodobacter</taxon>
    </lineage>
</organism>
<dbReference type="STRING" id="1105367.CG50_15260"/>
<dbReference type="RefSeq" id="WP_036636283.1">
    <property type="nucleotide sequence ID" value="NZ_JFZB01000007.1"/>
</dbReference>
<comment type="caution">
    <text evidence="1">The sequence shown here is derived from an EMBL/GenBank/DDBJ whole genome shotgun (WGS) entry which is preliminary data.</text>
</comment>
<gene>
    <name evidence="1" type="ORF">CG50_15260</name>
</gene>
<dbReference type="OrthoDB" id="7689238at2"/>
<dbReference type="eggNOG" id="ENOG50335EU">
    <property type="taxonomic scope" value="Bacteria"/>
</dbReference>
<evidence type="ECO:0000313" key="1">
    <source>
        <dbReference type="EMBL" id="KFI28240.1"/>
    </source>
</evidence>
<proteinExistence type="predicted"/>
<keyword evidence="2" id="KW-1185">Reference proteome</keyword>
<accession>A0A086Y1U0</accession>
<sequence>MKRHFLAPGIATVSAVLILSGCSDPGFRGVNGVKIASANEVASCRMIETIDVKPGVYGPVLGGQGLKYSRNKALDMAGKDGANTVVFSDDIAGTEVTNITARAYAC</sequence>
<dbReference type="Proteomes" id="UP000028824">
    <property type="component" value="Unassembled WGS sequence"/>
</dbReference>
<dbReference type="PROSITE" id="PS51257">
    <property type="entry name" value="PROKAR_LIPOPROTEIN"/>
    <property type="match status" value="1"/>
</dbReference>
<dbReference type="AlphaFoldDB" id="A0A086Y1U0"/>
<reference evidence="1 2" key="1">
    <citation type="submission" date="2014-03" db="EMBL/GenBank/DDBJ databases">
        <title>Genome of Paenirhodobacter enshiensis DW2-9.</title>
        <authorList>
            <person name="Wang D."/>
            <person name="Wang G."/>
        </authorList>
    </citation>
    <scope>NUCLEOTIDE SEQUENCE [LARGE SCALE GENOMIC DNA]</scope>
    <source>
        <strain evidence="1 2">DW2-9</strain>
    </source>
</reference>
<evidence type="ECO:0008006" key="3">
    <source>
        <dbReference type="Google" id="ProtNLM"/>
    </source>
</evidence>
<dbReference type="EMBL" id="JFZB01000007">
    <property type="protein sequence ID" value="KFI28240.1"/>
    <property type="molecule type" value="Genomic_DNA"/>
</dbReference>